<dbReference type="InterPro" id="IPR024567">
    <property type="entry name" value="RNase_HII/HIII_dom"/>
</dbReference>
<dbReference type="InterPro" id="IPR001352">
    <property type="entry name" value="RNase_HII/HIII"/>
</dbReference>
<evidence type="ECO:0000256" key="3">
    <source>
        <dbReference type="ARBA" id="ARBA00004065"/>
    </source>
</evidence>
<keyword evidence="10 12" id="KW-0378">Hydrolase</keyword>
<evidence type="ECO:0000313" key="17">
    <source>
        <dbReference type="Proteomes" id="UP000245590"/>
    </source>
</evidence>
<dbReference type="PROSITE" id="PS51975">
    <property type="entry name" value="RNASE_H_2"/>
    <property type="match status" value="1"/>
</dbReference>
<dbReference type="InterPro" id="IPR012337">
    <property type="entry name" value="RNaseH-like_sf"/>
</dbReference>
<feature type="binding site" evidence="12">
    <location>
        <position position="141"/>
    </location>
    <ligand>
        <name>a divalent metal cation</name>
        <dbReference type="ChEBI" id="CHEBI:60240"/>
    </ligand>
</feature>
<dbReference type="InterPro" id="IPR036397">
    <property type="entry name" value="RNaseH_sf"/>
</dbReference>
<dbReference type="GO" id="GO:0046872">
    <property type="term" value="F:metal ion binding"/>
    <property type="evidence" value="ECO:0007669"/>
    <property type="project" value="UniProtKB-KW"/>
</dbReference>
<keyword evidence="8 12" id="KW-0479">Metal-binding</keyword>
<evidence type="ECO:0000256" key="6">
    <source>
        <dbReference type="ARBA" id="ARBA00022490"/>
    </source>
</evidence>
<comment type="caution">
    <text evidence="16">The sequence shown here is derived from an EMBL/GenBank/DDBJ whole genome shotgun (WGS) entry which is preliminary data.</text>
</comment>
<comment type="cofactor">
    <cofactor evidence="12">
        <name>Mn(2+)</name>
        <dbReference type="ChEBI" id="CHEBI:29035"/>
    </cofactor>
    <cofactor evidence="12">
        <name>Mg(2+)</name>
        <dbReference type="ChEBI" id="CHEBI:18420"/>
    </cofactor>
    <text evidence="12">Manganese or magnesium. Binds 1 divalent metal ion per monomer in the absence of substrate. May bind a second metal ion after substrate binding.</text>
</comment>
<dbReference type="InterPro" id="IPR022898">
    <property type="entry name" value="RNase_HII"/>
</dbReference>
<keyword evidence="6" id="KW-0963">Cytoplasm</keyword>
<evidence type="ECO:0000256" key="10">
    <source>
        <dbReference type="ARBA" id="ARBA00022801"/>
    </source>
</evidence>
<evidence type="ECO:0000256" key="13">
    <source>
        <dbReference type="RuleBase" id="RU003515"/>
    </source>
</evidence>
<evidence type="ECO:0000256" key="11">
    <source>
        <dbReference type="ARBA" id="ARBA00023211"/>
    </source>
</evidence>
<comment type="catalytic activity">
    <reaction evidence="1 12 13">
        <text>Endonucleolytic cleavage to 5'-phosphomonoester.</text>
        <dbReference type="EC" id="3.1.26.4"/>
    </reaction>
</comment>
<dbReference type="Gene3D" id="3.30.420.10">
    <property type="entry name" value="Ribonuclease H-like superfamily/Ribonuclease H"/>
    <property type="match status" value="1"/>
</dbReference>
<keyword evidence="17" id="KW-1185">Reference proteome</keyword>
<evidence type="ECO:0000256" key="8">
    <source>
        <dbReference type="ARBA" id="ARBA00022723"/>
    </source>
</evidence>
<evidence type="ECO:0000256" key="1">
    <source>
        <dbReference type="ARBA" id="ARBA00000077"/>
    </source>
</evidence>
<dbReference type="GO" id="GO:0043137">
    <property type="term" value="P:DNA replication, removal of RNA primer"/>
    <property type="evidence" value="ECO:0007669"/>
    <property type="project" value="TreeGrafter"/>
</dbReference>
<dbReference type="AlphaFoldDB" id="A0A2U2RLH8"/>
<dbReference type="EC" id="3.1.26.4" evidence="13"/>
<evidence type="ECO:0000256" key="5">
    <source>
        <dbReference type="ARBA" id="ARBA00007383"/>
    </source>
</evidence>
<comment type="subcellular location">
    <subcellularLocation>
        <location evidence="4">Cytoplasm</location>
    </subcellularLocation>
</comment>
<evidence type="ECO:0000259" key="15">
    <source>
        <dbReference type="PROSITE" id="PS51975"/>
    </source>
</evidence>
<dbReference type="Proteomes" id="UP000245590">
    <property type="component" value="Unassembled WGS sequence"/>
</dbReference>
<dbReference type="CDD" id="cd07182">
    <property type="entry name" value="RNase_HII_bacteria_HII_like"/>
    <property type="match status" value="1"/>
</dbReference>
<evidence type="ECO:0000256" key="7">
    <source>
        <dbReference type="ARBA" id="ARBA00022722"/>
    </source>
</evidence>
<evidence type="ECO:0000256" key="4">
    <source>
        <dbReference type="ARBA" id="ARBA00004496"/>
    </source>
</evidence>
<feature type="binding site" evidence="12">
    <location>
        <position position="43"/>
    </location>
    <ligand>
        <name>a divalent metal cation</name>
        <dbReference type="ChEBI" id="CHEBI:60240"/>
    </ligand>
</feature>
<dbReference type="Pfam" id="PF01351">
    <property type="entry name" value="RNase_HII"/>
    <property type="match status" value="1"/>
</dbReference>
<dbReference type="GO" id="GO:0006298">
    <property type="term" value="P:mismatch repair"/>
    <property type="evidence" value="ECO:0007669"/>
    <property type="project" value="TreeGrafter"/>
</dbReference>
<feature type="domain" description="RNase H type-2" evidence="15">
    <location>
        <begin position="37"/>
        <end position="246"/>
    </location>
</feature>
<dbReference type="PANTHER" id="PTHR10954:SF18">
    <property type="entry name" value="RIBONUCLEASE HII"/>
    <property type="match status" value="1"/>
</dbReference>
<evidence type="ECO:0000256" key="9">
    <source>
        <dbReference type="ARBA" id="ARBA00022759"/>
    </source>
</evidence>
<comment type="similarity">
    <text evidence="5 13">Belongs to the RNase HII family.</text>
</comment>
<evidence type="ECO:0000256" key="12">
    <source>
        <dbReference type="PROSITE-ProRule" id="PRU01319"/>
    </source>
</evidence>
<evidence type="ECO:0000256" key="14">
    <source>
        <dbReference type="SAM" id="MobiDB-lite"/>
    </source>
</evidence>
<comment type="function">
    <text evidence="3 13">Endonuclease that specifically degrades the RNA of RNA-DNA hybrids.</text>
</comment>
<dbReference type="NCBIfam" id="NF000595">
    <property type="entry name" value="PRK00015.1-3"/>
    <property type="match status" value="1"/>
</dbReference>
<keyword evidence="11" id="KW-0464">Manganese</keyword>
<feature type="binding site" evidence="12">
    <location>
        <position position="44"/>
    </location>
    <ligand>
        <name>a divalent metal cation</name>
        <dbReference type="ChEBI" id="CHEBI:60240"/>
    </ligand>
</feature>
<sequence length="266" mass="27606">MASDASSRVRSLPAAIVPTLDTELSLARSHPAAGSGVVVAGLDEVGRGALAGPVVVGACAVRILPAGIERPLPDGVRDSKALTARRREGLVAPIRQAALAHATGWASPAEIDERGILAALALAAGRALAHLPVPPEIVLMDGDADIVTPALGELARQGRAVPRSLVHLQVKADRDCQSVAAASVLAKVERDQHMVELDALATDYGWAGNKGYGSAAHREALRRLGAHAQHRRSWNLGLPSAEQEPGVLWGGAGDQPRPLIPKEAQP</sequence>
<dbReference type="GO" id="GO:0003723">
    <property type="term" value="F:RNA binding"/>
    <property type="evidence" value="ECO:0007669"/>
    <property type="project" value="UniProtKB-UniRule"/>
</dbReference>
<dbReference type="GO" id="GO:0004523">
    <property type="term" value="F:RNA-DNA hybrid ribonuclease activity"/>
    <property type="evidence" value="ECO:0007669"/>
    <property type="project" value="UniProtKB-UniRule"/>
</dbReference>
<dbReference type="GO" id="GO:0005737">
    <property type="term" value="C:cytoplasm"/>
    <property type="evidence" value="ECO:0007669"/>
    <property type="project" value="UniProtKB-SubCell"/>
</dbReference>
<evidence type="ECO:0000313" key="16">
    <source>
        <dbReference type="EMBL" id="PWH06722.1"/>
    </source>
</evidence>
<comment type="cofactor">
    <cofactor evidence="2">
        <name>Mg(2+)</name>
        <dbReference type="ChEBI" id="CHEBI:18420"/>
    </cofactor>
</comment>
<protein>
    <recommendedName>
        <fullName evidence="13">Ribonuclease</fullName>
        <ecNumber evidence="13">3.1.26.4</ecNumber>
    </recommendedName>
</protein>
<keyword evidence="7 12" id="KW-0540">Nuclease</keyword>
<dbReference type="RefSeq" id="WP_109275317.1">
    <property type="nucleotide sequence ID" value="NZ_QFKX01000002.1"/>
</dbReference>
<dbReference type="GO" id="GO:0032299">
    <property type="term" value="C:ribonuclease H2 complex"/>
    <property type="evidence" value="ECO:0007669"/>
    <property type="project" value="TreeGrafter"/>
</dbReference>
<reference evidence="16 17" key="1">
    <citation type="submission" date="2018-05" db="EMBL/GenBank/DDBJ databases">
        <title>Brachybacterium sp. M1HQ-2T, whole genome shotgun sequence.</title>
        <authorList>
            <person name="Tuo L."/>
        </authorList>
    </citation>
    <scope>NUCLEOTIDE SEQUENCE [LARGE SCALE GENOMIC DNA]</scope>
    <source>
        <strain evidence="16 17">M1HQ-2</strain>
    </source>
</reference>
<dbReference type="SUPFAM" id="SSF53098">
    <property type="entry name" value="Ribonuclease H-like"/>
    <property type="match status" value="1"/>
</dbReference>
<evidence type="ECO:0000256" key="2">
    <source>
        <dbReference type="ARBA" id="ARBA00001946"/>
    </source>
</evidence>
<dbReference type="OrthoDB" id="9803420at2"/>
<dbReference type="EMBL" id="QFKX01000002">
    <property type="protein sequence ID" value="PWH06722.1"/>
    <property type="molecule type" value="Genomic_DNA"/>
</dbReference>
<gene>
    <name evidence="16" type="ORF">DEO23_07290</name>
</gene>
<feature type="region of interest" description="Disordered" evidence="14">
    <location>
        <begin position="241"/>
        <end position="266"/>
    </location>
</feature>
<proteinExistence type="inferred from homology"/>
<dbReference type="PANTHER" id="PTHR10954">
    <property type="entry name" value="RIBONUCLEASE H2 SUBUNIT A"/>
    <property type="match status" value="1"/>
</dbReference>
<keyword evidence="9 12" id="KW-0255">Endonuclease</keyword>
<accession>A0A2U2RLH8</accession>
<name>A0A2U2RLH8_9MICO</name>
<organism evidence="16 17">
    <name type="scientific">Brachybacterium endophyticum</name>
    <dbReference type="NCBI Taxonomy" id="2182385"/>
    <lineage>
        <taxon>Bacteria</taxon>
        <taxon>Bacillati</taxon>
        <taxon>Actinomycetota</taxon>
        <taxon>Actinomycetes</taxon>
        <taxon>Micrococcales</taxon>
        <taxon>Dermabacteraceae</taxon>
        <taxon>Brachybacterium</taxon>
    </lineage>
</organism>